<comment type="caution">
    <text evidence="2">The sequence shown here is derived from an EMBL/GenBank/DDBJ whole genome shotgun (WGS) entry which is preliminary data.</text>
</comment>
<keyword evidence="3" id="KW-1185">Reference proteome</keyword>
<protein>
    <submittedName>
        <fullName evidence="2">Uncharacterized protein</fullName>
    </submittedName>
</protein>
<evidence type="ECO:0000313" key="2">
    <source>
        <dbReference type="EMBL" id="RCV51746.1"/>
    </source>
</evidence>
<proteinExistence type="predicted"/>
<evidence type="ECO:0000256" key="1">
    <source>
        <dbReference type="SAM" id="MobiDB-lite"/>
    </source>
</evidence>
<dbReference type="EMBL" id="QEIN01000241">
    <property type="protein sequence ID" value="RCV51746.1"/>
    <property type="molecule type" value="Genomic_DNA"/>
</dbReference>
<name>A0A368SZS7_9ACTN</name>
<accession>A0A368SZS7</accession>
<reference evidence="2 3" key="1">
    <citation type="submission" date="2018-04" db="EMBL/GenBank/DDBJ databases">
        <title>Novel actinobacteria from marine sediment.</title>
        <authorList>
            <person name="Ng Z.Y."/>
            <person name="Tan G.Y.A."/>
        </authorList>
    </citation>
    <scope>NUCLEOTIDE SEQUENCE [LARGE SCALE GENOMIC DNA]</scope>
    <source>
        <strain evidence="2 3">TPS81</strain>
    </source>
</reference>
<dbReference type="AlphaFoldDB" id="A0A368SZS7"/>
<sequence>MAAIPAVAANLTTGLSERAAAPGPSRFLRTPPPAGPAGSRAHDRRALVPPAWAATAGHLVTTAHLPSW</sequence>
<evidence type="ECO:0000313" key="3">
    <source>
        <dbReference type="Proteomes" id="UP000253318"/>
    </source>
</evidence>
<dbReference type="Proteomes" id="UP000253318">
    <property type="component" value="Unassembled WGS sequence"/>
</dbReference>
<gene>
    <name evidence="2" type="ORF">DEF24_22830</name>
</gene>
<feature type="region of interest" description="Disordered" evidence="1">
    <location>
        <begin position="10"/>
        <end position="46"/>
    </location>
</feature>
<organism evidence="2 3">
    <name type="scientific">Marinitenerispora sediminis</name>
    <dbReference type="NCBI Taxonomy" id="1931232"/>
    <lineage>
        <taxon>Bacteria</taxon>
        <taxon>Bacillati</taxon>
        <taxon>Actinomycetota</taxon>
        <taxon>Actinomycetes</taxon>
        <taxon>Streptosporangiales</taxon>
        <taxon>Nocardiopsidaceae</taxon>
        <taxon>Marinitenerispora</taxon>
    </lineage>
</organism>